<evidence type="ECO:0000313" key="3">
    <source>
        <dbReference type="Proteomes" id="UP000183832"/>
    </source>
</evidence>
<organism evidence="2 3">
    <name type="scientific">Clunio marinus</name>
    <dbReference type="NCBI Taxonomy" id="568069"/>
    <lineage>
        <taxon>Eukaryota</taxon>
        <taxon>Metazoa</taxon>
        <taxon>Ecdysozoa</taxon>
        <taxon>Arthropoda</taxon>
        <taxon>Hexapoda</taxon>
        <taxon>Insecta</taxon>
        <taxon>Pterygota</taxon>
        <taxon>Neoptera</taxon>
        <taxon>Endopterygota</taxon>
        <taxon>Diptera</taxon>
        <taxon>Nematocera</taxon>
        <taxon>Chironomoidea</taxon>
        <taxon>Chironomidae</taxon>
        <taxon>Clunio</taxon>
    </lineage>
</organism>
<reference evidence="2 3" key="1">
    <citation type="submission" date="2015-04" db="EMBL/GenBank/DDBJ databases">
        <authorList>
            <person name="Syromyatnikov M.Y."/>
            <person name="Popov V.N."/>
        </authorList>
    </citation>
    <scope>NUCLEOTIDE SEQUENCE [LARGE SCALE GENOMIC DNA]</scope>
</reference>
<keyword evidence="3" id="KW-1185">Reference proteome</keyword>
<proteinExistence type="predicted"/>
<name>A0A1J1I5Q9_9DIPT</name>
<dbReference type="AlphaFoldDB" id="A0A1J1I5Q9"/>
<feature type="chain" id="PRO_5012136516" evidence="1">
    <location>
        <begin position="25"/>
        <end position="63"/>
    </location>
</feature>
<dbReference type="EMBL" id="CVRI01000038">
    <property type="protein sequence ID" value="CRK94270.1"/>
    <property type="molecule type" value="Genomic_DNA"/>
</dbReference>
<evidence type="ECO:0000256" key="1">
    <source>
        <dbReference type="SAM" id="SignalP"/>
    </source>
</evidence>
<sequence length="63" mass="7022">MKFTILTFLFPVLVVLIAVQGTYAIICGTDQRTGQHLDFNSLLDMYASNAIGGRFVYKHDGHC</sequence>
<gene>
    <name evidence="2" type="ORF">CLUMA_CG007785</name>
</gene>
<evidence type="ECO:0000313" key="2">
    <source>
        <dbReference type="EMBL" id="CRK94270.1"/>
    </source>
</evidence>
<accession>A0A1J1I5Q9</accession>
<feature type="signal peptide" evidence="1">
    <location>
        <begin position="1"/>
        <end position="24"/>
    </location>
</feature>
<keyword evidence="1" id="KW-0732">Signal</keyword>
<dbReference type="Proteomes" id="UP000183832">
    <property type="component" value="Unassembled WGS sequence"/>
</dbReference>
<protein>
    <submittedName>
        <fullName evidence="2">CLUMA_CG007785, isoform A</fullName>
    </submittedName>
</protein>